<protein>
    <submittedName>
        <fullName evidence="1">Vancomycin resistance protein YoaR</fullName>
    </submittedName>
</protein>
<name>A0A852T6W3_9BACI</name>
<dbReference type="PANTHER" id="PTHR35788:SF1">
    <property type="entry name" value="EXPORTED PROTEIN"/>
    <property type="match status" value="1"/>
</dbReference>
<proteinExistence type="predicted"/>
<dbReference type="EMBL" id="JACCBX010000002">
    <property type="protein sequence ID" value="NYE04500.1"/>
    <property type="molecule type" value="Genomic_DNA"/>
</dbReference>
<dbReference type="PANTHER" id="PTHR35788">
    <property type="entry name" value="EXPORTED PROTEIN-RELATED"/>
    <property type="match status" value="1"/>
</dbReference>
<dbReference type="InterPro" id="IPR007391">
    <property type="entry name" value="Vancomycin_resist_VanW"/>
</dbReference>
<organism evidence="1 2">
    <name type="scientific">Neobacillus niacini</name>
    <dbReference type="NCBI Taxonomy" id="86668"/>
    <lineage>
        <taxon>Bacteria</taxon>
        <taxon>Bacillati</taxon>
        <taxon>Bacillota</taxon>
        <taxon>Bacilli</taxon>
        <taxon>Bacillales</taxon>
        <taxon>Bacillaceae</taxon>
        <taxon>Neobacillus</taxon>
    </lineage>
</organism>
<comment type="caution">
    <text evidence="1">The sequence shown here is derived from an EMBL/GenBank/DDBJ whole genome shotgun (WGS) entry which is preliminary data.</text>
</comment>
<gene>
    <name evidence="1" type="ORF">F4694_001244</name>
</gene>
<dbReference type="AlphaFoldDB" id="A0A852T6W3"/>
<reference evidence="2" key="1">
    <citation type="submission" date="2020-07" db="EMBL/GenBank/DDBJ databases">
        <authorList>
            <person name="Partida-Martinez L."/>
            <person name="Huntemann M."/>
            <person name="Clum A."/>
            <person name="Wang J."/>
            <person name="Palaniappan K."/>
            <person name="Ritter S."/>
            <person name="Chen I.-M."/>
            <person name="Stamatis D."/>
            <person name="Reddy T."/>
            <person name="O'Malley R."/>
            <person name="Daum C."/>
            <person name="Shapiro N."/>
            <person name="Ivanova N."/>
            <person name="Kyrpides N."/>
            <person name="Woyke T."/>
        </authorList>
    </citation>
    <scope>NUCLEOTIDE SEQUENCE [LARGE SCALE GENOMIC DNA]</scope>
    <source>
        <strain evidence="2">AT2.8</strain>
    </source>
</reference>
<dbReference type="InterPro" id="IPR052913">
    <property type="entry name" value="Glycopeptide_resist_protein"/>
</dbReference>
<evidence type="ECO:0000313" key="2">
    <source>
        <dbReference type="Proteomes" id="UP000548423"/>
    </source>
</evidence>
<evidence type="ECO:0000313" key="1">
    <source>
        <dbReference type="EMBL" id="NYE04500.1"/>
    </source>
</evidence>
<sequence length="300" mass="33522">MNFTWILGLMILSQQLNIPGSLLITNNGQPISTVNCTDLSLNLPGLPIMNTVKFNKFMDEIDKDVSKDPKNAFIDRSGNIIGEQIGYRLDRQKFTEQVYTYYFNNTTSELEAPLQAIYPQVDSELLGTIRSEKIGEYVTAFSTNKKNRNNNIYLAAEAINNFVLYPGETFSFNKVVGERTAGKGYLPAPVIEKGKFAEDTGGGICQVSSTLYNAVDNAGLEVIKRYPHSSPISYVPPGRDATVSWNGPDFVFKNKYNQPILIQANTLGNKLMIEIYSSDVISFNPKNVPYLPYQNSRLPK</sequence>
<dbReference type="Pfam" id="PF04294">
    <property type="entry name" value="VanW"/>
    <property type="match status" value="1"/>
</dbReference>
<dbReference type="Proteomes" id="UP000548423">
    <property type="component" value="Unassembled WGS sequence"/>
</dbReference>
<accession>A0A852T6W3</accession>
<reference evidence="2" key="2">
    <citation type="submission" date="2020-08" db="EMBL/GenBank/DDBJ databases">
        <title>The Agave Microbiome: Exploring the role of microbial communities in plant adaptations to desert environments.</title>
        <authorList>
            <person name="Partida-Martinez L.P."/>
        </authorList>
    </citation>
    <scope>NUCLEOTIDE SEQUENCE [LARGE SCALE GENOMIC DNA]</scope>
    <source>
        <strain evidence="2">AT2.8</strain>
    </source>
</reference>